<gene>
    <name evidence="4" type="ORF">BJ982_003243</name>
</gene>
<feature type="compositionally biased region" description="Gly residues" evidence="1">
    <location>
        <begin position="133"/>
        <end position="145"/>
    </location>
</feature>
<feature type="domain" description="DUF2510" evidence="3">
    <location>
        <begin position="6"/>
        <end position="37"/>
    </location>
</feature>
<evidence type="ECO:0000256" key="1">
    <source>
        <dbReference type="SAM" id="MobiDB-lite"/>
    </source>
</evidence>
<dbReference type="EMBL" id="JACHND010000001">
    <property type="protein sequence ID" value="MBB4701699.1"/>
    <property type="molecule type" value="Genomic_DNA"/>
</dbReference>
<reference evidence="4 5" key="1">
    <citation type="submission" date="2020-08" db="EMBL/GenBank/DDBJ databases">
        <title>Sequencing the genomes of 1000 actinobacteria strains.</title>
        <authorList>
            <person name="Klenk H.-P."/>
        </authorList>
    </citation>
    <scope>NUCLEOTIDE SEQUENCE [LARGE SCALE GENOMIC DNA]</scope>
    <source>
        <strain evidence="4 5">DSM 45784</strain>
    </source>
</reference>
<evidence type="ECO:0000313" key="5">
    <source>
        <dbReference type="Proteomes" id="UP000542210"/>
    </source>
</evidence>
<organism evidence="4 5">
    <name type="scientific">Sphaerisporangium siamense</name>
    <dbReference type="NCBI Taxonomy" id="795645"/>
    <lineage>
        <taxon>Bacteria</taxon>
        <taxon>Bacillati</taxon>
        <taxon>Actinomycetota</taxon>
        <taxon>Actinomycetes</taxon>
        <taxon>Streptosporangiales</taxon>
        <taxon>Streptosporangiaceae</taxon>
        <taxon>Sphaerisporangium</taxon>
    </lineage>
</organism>
<keyword evidence="2" id="KW-1133">Transmembrane helix</keyword>
<feature type="compositionally biased region" description="Low complexity" evidence="1">
    <location>
        <begin position="305"/>
        <end position="321"/>
    </location>
</feature>
<feature type="compositionally biased region" description="Low complexity" evidence="1">
    <location>
        <begin position="222"/>
        <end position="235"/>
    </location>
</feature>
<keyword evidence="5" id="KW-1185">Reference proteome</keyword>
<feature type="compositionally biased region" description="Gly residues" evidence="1">
    <location>
        <begin position="154"/>
        <end position="169"/>
    </location>
</feature>
<feature type="transmembrane region" description="Helical" evidence="2">
    <location>
        <begin position="255"/>
        <end position="277"/>
    </location>
</feature>
<feature type="compositionally biased region" description="Low complexity" evidence="1">
    <location>
        <begin position="170"/>
        <end position="194"/>
    </location>
</feature>
<feature type="compositionally biased region" description="Low complexity" evidence="1">
    <location>
        <begin position="80"/>
        <end position="98"/>
    </location>
</feature>
<feature type="compositionally biased region" description="Gly residues" evidence="1">
    <location>
        <begin position="69"/>
        <end position="79"/>
    </location>
</feature>
<evidence type="ECO:0000256" key="2">
    <source>
        <dbReference type="SAM" id="Phobius"/>
    </source>
</evidence>
<comment type="caution">
    <text evidence="4">The sequence shown here is derived from an EMBL/GenBank/DDBJ whole genome shotgun (WGS) entry which is preliminary data.</text>
</comment>
<dbReference type="AlphaFoldDB" id="A0A7W7D7G3"/>
<feature type="region of interest" description="Disordered" evidence="1">
    <location>
        <begin position="1"/>
        <end position="247"/>
    </location>
</feature>
<feature type="region of interest" description="Disordered" evidence="1">
    <location>
        <begin position="286"/>
        <end position="321"/>
    </location>
</feature>
<feature type="compositionally biased region" description="Low complexity" evidence="1">
    <location>
        <begin position="45"/>
        <end position="59"/>
    </location>
</feature>
<protein>
    <recommendedName>
        <fullName evidence="3">DUF2510 domain-containing protein</fullName>
    </recommendedName>
</protein>
<evidence type="ECO:0000313" key="4">
    <source>
        <dbReference type="EMBL" id="MBB4701699.1"/>
    </source>
</evidence>
<proteinExistence type="predicted"/>
<keyword evidence="2" id="KW-0472">Membrane</keyword>
<dbReference type="InterPro" id="IPR018929">
    <property type="entry name" value="DUF2510"/>
</dbReference>
<keyword evidence="2" id="KW-0812">Transmembrane</keyword>
<sequence length="512" mass="53318">MTQTPAGWYPDPYGTPQLRWWDGTQWTDATHPLESSPGQSGPVSTGQWAQPGQAAQAGPGAPPQPGPGTGPQGQPGTGPQGSPVTGPQGQPGAAPQGQPGTGSQGQPTGPQSPPGGPQSQTGPQQAPPPPGGQGPQGAGPQGGTGPQFLPQGSPYGGQQGPAGGQGPQGTGQFTPPGSGQYAPPGTGQYGRPGQPGQPGQPGPYAPPDQFARPGAPYGGPGQQQWGGQAPGATAQFSAPEFGGPPPPAKKNTLPWVLGGGAVVILLVVALVIGVTLVRRGEETPVAVNTPAPSETIEPSDPQITPPLETTPTPEPSPDSTDYPAVLPTPKDGVIADPRTGLSYTYPGGDWRVPSWQEWNGSGPADRRFPQWTSGFEITSQKNYDGEDHDWVGQVSTAPLPEIFEYKGPDDLRNTVGQVMITYDKVFYSPPHKRKVVKEAAMDVSGKKAWLLRLEMDFTEVAKKSGWKFRKEQAFYLLVDQGPGQRPTLMYASIPDNLDTKVIDRVLDSLKAS</sequence>
<accession>A0A7W7D7G3</accession>
<name>A0A7W7D7G3_9ACTN</name>
<dbReference type="RefSeq" id="WP_184880938.1">
    <property type="nucleotide sequence ID" value="NZ_BOOV01000007.1"/>
</dbReference>
<dbReference type="Pfam" id="PF10708">
    <property type="entry name" value="DUF2510"/>
    <property type="match status" value="1"/>
</dbReference>
<evidence type="ECO:0000259" key="3">
    <source>
        <dbReference type="Pfam" id="PF10708"/>
    </source>
</evidence>
<dbReference type="Proteomes" id="UP000542210">
    <property type="component" value="Unassembled WGS sequence"/>
</dbReference>